<dbReference type="EMBL" id="MEHJ01000001">
    <property type="protein sequence ID" value="OEJ28751.1"/>
    <property type="molecule type" value="Genomic_DNA"/>
</dbReference>
<evidence type="ECO:0000313" key="3">
    <source>
        <dbReference type="Proteomes" id="UP000095759"/>
    </source>
</evidence>
<reference evidence="2 3" key="1">
    <citation type="submission" date="2016-08" db="EMBL/GenBank/DDBJ databases">
        <title>Complete genome sequence of Streptomyces agglomeratus strain 6-3-2, a novel anti-MRSA actinomycete isolated from Wuli of Tebit, China.</title>
        <authorList>
            <person name="Chen X."/>
        </authorList>
    </citation>
    <scope>NUCLEOTIDE SEQUENCE [LARGE SCALE GENOMIC DNA]</scope>
    <source>
        <strain evidence="2 3">6-3-2</strain>
    </source>
</reference>
<feature type="coiled-coil region" evidence="1">
    <location>
        <begin position="93"/>
        <end position="145"/>
    </location>
</feature>
<accession>A0A1E5PGV0</accession>
<evidence type="ECO:0000256" key="1">
    <source>
        <dbReference type="SAM" id="Coils"/>
    </source>
</evidence>
<comment type="caution">
    <text evidence="2">The sequence shown here is derived from an EMBL/GenBank/DDBJ whole genome shotgun (WGS) entry which is preliminary data.</text>
</comment>
<keyword evidence="3" id="KW-1185">Reference proteome</keyword>
<dbReference type="AlphaFoldDB" id="A0A1E5PGV0"/>
<dbReference type="OrthoDB" id="4550235at2"/>
<sequence length="165" mass="18552">MAWLTEESKTHNEAAIRAAMEQILKGDLPPGGKADLKTLAALAGVTRTGFYPKKNRDGTTRPGAYQHLAEEFERWLNELRDAGEIVDPRIAQIERLKAQNAELKSRIITRDEQIAQLTEFRNLAISRLAAQHDEIERLRRQVTDNGVVRRLPEATNHIAPFGSCS</sequence>
<organism evidence="2 3">
    <name type="scientific">Streptomyces agglomeratus</name>
    <dbReference type="NCBI Taxonomy" id="285458"/>
    <lineage>
        <taxon>Bacteria</taxon>
        <taxon>Bacillati</taxon>
        <taxon>Actinomycetota</taxon>
        <taxon>Actinomycetes</taxon>
        <taxon>Kitasatosporales</taxon>
        <taxon>Streptomycetaceae</taxon>
        <taxon>Streptomyces</taxon>
    </lineage>
</organism>
<protein>
    <submittedName>
        <fullName evidence="2">Uncharacterized protein</fullName>
    </submittedName>
</protein>
<dbReference type="Proteomes" id="UP000095759">
    <property type="component" value="Unassembled WGS sequence"/>
</dbReference>
<name>A0A1E5PGV0_9ACTN</name>
<keyword evidence="1" id="KW-0175">Coiled coil</keyword>
<proteinExistence type="predicted"/>
<gene>
    <name evidence="2" type="ORF">AS594_34195</name>
</gene>
<evidence type="ECO:0000313" key="2">
    <source>
        <dbReference type="EMBL" id="OEJ28751.1"/>
    </source>
</evidence>
<dbReference type="RefSeq" id="WP_069774727.1">
    <property type="nucleotide sequence ID" value="NZ_MEHI01000001.1"/>
</dbReference>
<dbReference type="STRING" id="285458.BGM19_02380"/>